<dbReference type="HAMAP" id="MF_00272">
    <property type="entry name" value="GcvH"/>
    <property type="match status" value="1"/>
</dbReference>
<dbReference type="InterPro" id="IPR002930">
    <property type="entry name" value="GCV_H"/>
</dbReference>
<dbReference type="NCBIfam" id="NF002270">
    <property type="entry name" value="PRK01202.1"/>
    <property type="match status" value="1"/>
</dbReference>
<organism evidence="4">
    <name type="scientific">marine metagenome</name>
    <dbReference type="NCBI Taxonomy" id="408172"/>
    <lineage>
        <taxon>unclassified sequences</taxon>
        <taxon>metagenomes</taxon>
        <taxon>ecological metagenomes</taxon>
    </lineage>
</organism>
<dbReference type="PANTHER" id="PTHR11715">
    <property type="entry name" value="GLYCINE CLEAVAGE SYSTEM H PROTEIN"/>
    <property type="match status" value="1"/>
</dbReference>
<feature type="domain" description="Lipoyl-binding" evidence="3">
    <location>
        <begin position="1"/>
        <end position="80"/>
    </location>
</feature>
<dbReference type="InterPro" id="IPR011053">
    <property type="entry name" value="Single_hybrid_motif"/>
</dbReference>
<dbReference type="InterPro" id="IPR003016">
    <property type="entry name" value="2-oxoA_DH_lipoyl-BS"/>
</dbReference>
<dbReference type="Gene3D" id="2.40.50.100">
    <property type="match status" value="1"/>
</dbReference>
<gene>
    <name evidence="4" type="ORF">METZ01_LOCUS272309</name>
</gene>
<dbReference type="PANTHER" id="PTHR11715:SF3">
    <property type="entry name" value="GLYCINE CLEAVAGE SYSTEM H PROTEIN-RELATED"/>
    <property type="match status" value="1"/>
</dbReference>
<accession>A0A382K6Y7</accession>
<evidence type="ECO:0000256" key="2">
    <source>
        <dbReference type="ARBA" id="ARBA00022823"/>
    </source>
</evidence>
<proteinExistence type="inferred from homology"/>
<dbReference type="AlphaFoldDB" id="A0A382K6Y7"/>
<dbReference type="SUPFAM" id="SSF51230">
    <property type="entry name" value="Single hybrid motif"/>
    <property type="match status" value="1"/>
</dbReference>
<dbReference type="GO" id="GO:0019464">
    <property type="term" value="P:glycine decarboxylation via glycine cleavage system"/>
    <property type="evidence" value="ECO:0007669"/>
    <property type="project" value="InterPro"/>
</dbReference>
<dbReference type="PROSITE" id="PS50968">
    <property type="entry name" value="BIOTINYL_LIPOYL"/>
    <property type="match status" value="1"/>
</dbReference>
<comment type="similarity">
    <text evidence="1">Belongs to the GcvH family.</text>
</comment>
<dbReference type="GO" id="GO:0009249">
    <property type="term" value="P:protein lipoylation"/>
    <property type="evidence" value="ECO:0007669"/>
    <property type="project" value="TreeGrafter"/>
</dbReference>
<sequence length="105" mass="11433">VGITDHAQTALGDLVFIELPDTGGSFTAHDACCVVESVKAASDVYCPLAGTIVNTNEILIEKPELVNDDPYGEGWLFRLRPDLPGELEGLLDDKNYERLLAEDNE</sequence>
<feature type="non-terminal residue" evidence="4">
    <location>
        <position position="1"/>
    </location>
</feature>
<dbReference type="InterPro" id="IPR000089">
    <property type="entry name" value="Biotin_lipoyl"/>
</dbReference>
<evidence type="ECO:0000313" key="4">
    <source>
        <dbReference type="EMBL" id="SVC19455.1"/>
    </source>
</evidence>
<name>A0A382K6Y7_9ZZZZ</name>
<keyword evidence="2" id="KW-0450">Lipoyl</keyword>
<protein>
    <recommendedName>
        <fullName evidence="3">Lipoyl-binding domain-containing protein</fullName>
    </recommendedName>
</protein>
<reference evidence="4" key="1">
    <citation type="submission" date="2018-05" db="EMBL/GenBank/DDBJ databases">
        <authorList>
            <person name="Lanie J.A."/>
            <person name="Ng W.-L."/>
            <person name="Kazmierczak K.M."/>
            <person name="Andrzejewski T.M."/>
            <person name="Davidsen T.M."/>
            <person name="Wayne K.J."/>
            <person name="Tettelin H."/>
            <person name="Glass J.I."/>
            <person name="Rusch D."/>
            <person name="Podicherti R."/>
            <person name="Tsui H.-C.T."/>
            <person name="Winkler M.E."/>
        </authorList>
    </citation>
    <scope>NUCLEOTIDE SEQUENCE</scope>
</reference>
<dbReference type="NCBIfam" id="TIGR00527">
    <property type="entry name" value="gcvH"/>
    <property type="match status" value="1"/>
</dbReference>
<dbReference type="PROSITE" id="PS00189">
    <property type="entry name" value="LIPOYL"/>
    <property type="match status" value="1"/>
</dbReference>
<dbReference type="GO" id="GO:0005829">
    <property type="term" value="C:cytosol"/>
    <property type="evidence" value="ECO:0007669"/>
    <property type="project" value="TreeGrafter"/>
</dbReference>
<evidence type="ECO:0000256" key="1">
    <source>
        <dbReference type="ARBA" id="ARBA00009249"/>
    </source>
</evidence>
<dbReference type="InterPro" id="IPR033753">
    <property type="entry name" value="GCV_H/Fam206"/>
</dbReference>
<dbReference type="Pfam" id="PF01597">
    <property type="entry name" value="GCV_H"/>
    <property type="match status" value="1"/>
</dbReference>
<dbReference type="EMBL" id="UINC01078407">
    <property type="protein sequence ID" value="SVC19455.1"/>
    <property type="molecule type" value="Genomic_DNA"/>
</dbReference>
<evidence type="ECO:0000259" key="3">
    <source>
        <dbReference type="PROSITE" id="PS50968"/>
    </source>
</evidence>
<dbReference type="InterPro" id="IPR017453">
    <property type="entry name" value="GCV_H_sub"/>
</dbReference>
<dbReference type="GO" id="GO:0005960">
    <property type="term" value="C:glycine cleavage complex"/>
    <property type="evidence" value="ECO:0007669"/>
    <property type="project" value="InterPro"/>
</dbReference>
<dbReference type="CDD" id="cd06848">
    <property type="entry name" value="GCS_H"/>
    <property type="match status" value="1"/>
</dbReference>